<dbReference type="InterPro" id="IPR036565">
    <property type="entry name" value="Mur-like_cat_sf"/>
</dbReference>
<dbReference type="EC" id="6.3.2.8" evidence="3"/>
<dbReference type="Gene3D" id="3.40.50.720">
    <property type="entry name" value="NAD(P)-binding Rossmann-like Domain"/>
    <property type="match status" value="1"/>
</dbReference>
<dbReference type="SUPFAM" id="SSF51984">
    <property type="entry name" value="MurCD N-terminal domain"/>
    <property type="match status" value="1"/>
</dbReference>
<dbReference type="InterPro" id="IPR050061">
    <property type="entry name" value="MurCDEF_pg_biosynth"/>
</dbReference>
<dbReference type="PANTHER" id="PTHR43445:SF3">
    <property type="entry name" value="UDP-N-ACETYLMURAMATE--L-ALANINE LIGASE"/>
    <property type="match status" value="1"/>
</dbReference>
<feature type="domain" description="Mur ligase N-terminal catalytic" evidence="1">
    <location>
        <begin position="2"/>
        <end position="98"/>
    </location>
</feature>
<sequence length="228" mass="24987">MHLHFVGIGGIGMSGLARIALNLGYRVSGSDLRENKLTDDLRKKGATIYTGHRANQLNNADAVIFSSAINKDNPEIRQAKIKGIPVISRGKLVADITNPHESIVVAGTHGKTTTTALICELLLEDKRNPIILIGGILKRIDSNSRWGNGGWAIIESDESDGSFLFHHPSIAVVTNVENDHLEYYSSRANILQAFYQFLKKIKSNGVGLVNMDDDGLRYILKKGGIKRN</sequence>
<dbReference type="GO" id="GO:0005524">
    <property type="term" value="F:ATP binding"/>
    <property type="evidence" value="ECO:0007669"/>
    <property type="project" value="InterPro"/>
</dbReference>
<keyword evidence="3" id="KW-0436">Ligase</keyword>
<dbReference type="EMBL" id="DRBC01000319">
    <property type="protein sequence ID" value="HDN85135.1"/>
    <property type="molecule type" value="Genomic_DNA"/>
</dbReference>
<dbReference type="InterPro" id="IPR013221">
    <property type="entry name" value="Mur_ligase_cen"/>
</dbReference>
<dbReference type="Pfam" id="PF08245">
    <property type="entry name" value="Mur_ligase_M"/>
    <property type="match status" value="1"/>
</dbReference>
<dbReference type="GO" id="GO:0008763">
    <property type="term" value="F:UDP-N-acetylmuramate-L-alanine ligase activity"/>
    <property type="evidence" value="ECO:0007669"/>
    <property type="project" value="UniProtKB-EC"/>
</dbReference>
<dbReference type="Proteomes" id="UP000885660">
    <property type="component" value="Unassembled WGS sequence"/>
</dbReference>
<dbReference type="PANTHER" id="PTHR43445">
    <property type="entry name" value="UDP-N-ACETYLMURAMATE--L-ALANINE LIGASE-RELATED"/>
    <property type="match status" value="1"/>
</dbReference>
<evidence type="ECO:0000259" key="2">
    <source>
        <dbReference type="Pfam" id="PF08245"/>
    </source>
</evidence>
<dbReference type="Gene3D" id="3.40.1190.10">
    <property type="entry name" value="Mur-like, catalytic domain"/>
    <property type="match status" value="1"/>
</dbReference>
<name>A0A7V0N052_UNCAE</name>
<dbReference type="AlphaFoldDB" id="A0A7V0N052"/>
<dbReference type="Pfam" id="PF01225">
    <property type="entry name" value="Mur_ligase"/>
    <property type="match status" value="1"/>
</dbReference>
<accession>A0A7V0N052</accession>
<comment type="caution">
    <text evidence="3">The sequence shown here is derived from an EMBL/GenBank/DDBJ whole genome shotgun (WGS) entry which is preliminary data.</text>
</comment>
<reference evidence="3" key="1">
    <citation type="journal article" date="2020" name="mSystems">
        <title>Genome- and Community-Level Interaction Insights into Carbon Utilization and Element Cycling Functions of Hydrothermarchaeota in Hydrothermal Sediment.</title>
        <authorList>
            <person name="Zhou Z."/>
            <person name="Liu Y."/>
            <person name="Xu W."/>
            <person name="Pan J."/>
            <person name="Luo Z.H."/>
            <person name="Li M."/>
        </authorList>
    </citation>
    <scope>NUCLEOTIDE SEQUENCE [LARGE SCALE GENOMIC DNA]</scope>
    <source>
        <strain evidence="3">HyVt-219</strain>
    </source>
</reference>
<evidence type="ECO:0000259" key="1">
    <source>
        <dbReference type="Pfam" id="PF01225"/>
    </source>
</evidence>
<organism evidence="3">
    <name type="scientific">Aerophobetes bacterium</name>
    <dbReference type="NCBI Taxonomy" id="2030807"/>
    <lineage>
        <taxon>Bacteria</taxon>
        <taxon>Candidatus Aerophobota</taxon>
    </lineage>
</organism>
<proteinExistence type="predicted"/>
<feature type="domain" description="Mur ligase central" evidence="2">
    <location>
        <begin position="105"/>
        <end position="219"/>
    </location>
</feature>
<evidence type="ECO:0000313" key="3">
    <source>
        <dbReference type="EMBL" id="HDN85135.1"/>
    </source>
</evidence>
<dbReference type="SUPFAM" id="SSF53623">
    <property type="entry name" value="MurD-like peptide ligases, catalytic domain"/>
    <property type="match status" value="1"/>
</dbReference>
<dbReference type="InterPro" id="IPR000713">
    <property type="entry name" value="Mur_ligase_N"/>
</dbReference>
<gene>
    <name evidence="3" type="primary">murC</name>
    <name evidence="3" type="ORF">ENG47_05220</name>
</gene>
<feature type="non-terminal residue" evidence="3">
    <location>
        <position position="228"/>
    </location>
</feature>
<protein>
    <submittedName>
        <fullName evidence="3">UDP-N-acetylmuramate--L-alanine ligase</fullName>
        <ecNumber evidence="3">6.3.2.8</ecNumber>
    </submittedName>
</protein>